<dbReference type="EMBL" id="CAJVQB010001453">
    <property type="protein sequence ID" value="CAG8536248.1"/>
    <property type="molecule type" value="Genomic_DNA"/>
</dbReference>
<sequence length="211" mass="23650">MSKKQKKVIEPIQQEVSSLSEETIESLEPSNKDIFGHDDSSSCGFNVTNNIAIYRSTIQYNQQKMASVQHTPSWNQKATQNTNMRSNKDRTKGNYSPTPTLNKLIIEAGSIPQGSREQAKTGHVKYKKTLETVTGPTSETIEDNNTLVKQAAKILGTEPIVHKTLEGSALQPTHKTISKNYRRKSYIRTIIVEGTCDMRAPTASIEELEYY</sequence>
<name>A0ABM8W688_GIGMA</name>
<feature type="region of interest" description="Disordered" evidence="1">
    <location>
        <begin position="70"/>
        <end position="100"/>
    </location>
</feature>
<dbReference type="Proteomes" id="UP000789901">
    <property type="component" value="Unassembled WGS sequence"/>
</dbReference>
<evidence type="ECO:0000313" key="3">
    <source>
        <dbReference type="Proteomes" id="UP000789901"/>
    </source>
</evidence>
<evidence type="ECO:0000313" key="2">
    <source>
        <dbReference type="EMBL" id="CAG8536248.1"/>
    </source>
</evidence>
<proteinExistence type="predicted"/>
<organism evidence="2 3">
    <name type="scientific">Gigaspora margarita</name>
    <dbReference type="NCBI Taxonomy" id="4874"/>
    <lineage>
        <taxon>Eukaryota</taxon>
        <taxon>Fungi</taxon>
        <taxon>Fungi incertae sedis</taxon>
        <taxon>Mucoromycota</taxon>
        <taxon>Glomeromycotina</taxon>
        <taxon>Glomeromycetes</taxon>
        <taxon>Diversisporales</taxon>
        <taxon>Gigasporaceae</taxon>
        <taxon>Gigaspora</taxon>
    </lineage>
</organism>
<reference evidence="2 3" key="1">
    <citation type="submission" date="2021-06" db="EMBL/GenBank/DDBJ databases">
        <authorList>
            <person name="Kallberg Y."/>
            <person name="Tangrot J."/>
            <person name="Rosling A."/>
        </authorList>
    </citation>
    <scope>NUCLEOTIDE SEQUENCE [LARGE SCALE GENOMIC DNA]</scope>
    <source>
        <strain evidence="2 3">120-4 pot B 10/14</strain>
    </source>
</reference>
<accession>A0ABM8W688</accession>
<evidence type="ECO:0000256" key="1">
    <source>
        <dbReference type="SAM" id="MobiDB-lite"/>
    </source>
</evidence>
<feature type="compositionally biased region" description="Polar residues" evidence="1">
    <location>
        <begin position="70"/>
        <end position="85"/>
    </location>
</feature>
<keyword evidence="3" id="KW-1185">Reference proteome</keyword>
<protein>
    <submittedName>
        <fullName evidence="2">43426_t:CDS:1</fullName>
    </submittedName>
</protein>
<comment type="caution">
    <text evidence="2">The sequence shown here is derived from an EMBL/GenBank/DDBJ whole genome shotgun (WGS) entry which is preliminary data.</text>
</comment>
<gene>
    <name evidence="2" type="ORF">GMARGA_LOCUS3864</name>
</gene>